<dbReference type="KEGG" id="dti:Desti_3441"/>
<dbReference type="AlphaFoldDB" id="I4C952"/>
<sequence length="102" mass="11120">MAKKDSRSVTDIVAFQPTANVTVLPPDSGVVGQFLDDTRNMLKARAMRMSGLLKRINESGQRTEQLLRQAAERMESAEAALGAQFRSEGLLPGNDEDQEAEG</sequence>
<dbReference type="Proteomes" id="UP000006055">
    <property type="component" value="Chromosome"/>
</dbReference>
<gene>
    <name evidence="2" type="ordered locus">Desti_3441</name>
</gene>
<dbReference type="EMBL" id="CP003360">
    <property type="protein sequence ID" value="AFM26093.1"/>
    <property type="molecule type" value="Genomic_DNA"/>
</dbReference>
<name>I4C952_DESTA</name>
<protein>
    <submittedName>
        <fullName evidence="2">Uncharacterized protein</fullName>
    </submittedName>
</protein>
<evidence type="ECO:0000256" key="1">
    <source>
        <dbReference type="SAM" id="MobiDB-lite"/>
    </source>
</evidence>
<evidence type="ECO:0000313" key="2">
    <source>
        <dbReference type="EMBL" id="AFM26093.1"/>
    </source>
</evidence>
<evidence type="ECO:0000313" key="3">
    <source>
        <dbReference type="Proteomes" id="UP000006055"/>
    </source>
</evidence>
<proteinExistence type="predicted"/>
<organism evidence="2 3">
    <name type="scientific">Desulfomonile tiedjei (strain ATCC 49306 / DSM 6799 / DCB-1)</name>
    <dbReference type="NCBI Taxonomy" id="706587"/>
    <lineage>
        <taxon>Bacteria</taxon>
        <taxon>Pseudomonadati</taxon>
        <taxon>Thermodesulfobacteriota</taxon>
        <taxon>Desulfomonilia</taxon>
        <taxon>Desulfomonilales</taxon>
        <taxon>Desulfomonilaceae</taxon>
        <taxon>Desulfomonile</taxon>
    </lineage>
</organism>
<reference evidence="3" key="1">
    <citation type="submission" date="2012-06" db="EMBL/GenBank/DDBJ databases">
        <title>Complete sequence of chromosome of Desulfomonile tiedjei DSM 6799.</title>
        <authorList>
            <person name="Lucas S."/>
            <person name="Copeland A."/>
            <person name="Lapidus A."/>
            <person name="Glavina del Rio T."/>
            <person name="Dalin E."/>
            <person name="Tice H."/>
            <person name="Bruce D."/>
            <person name="Goodwin L."/>
            <person name="Pitluck S."/>
            <person name="Peters L."/>
            <person name="Ovchinnikova G."/>
            <person name="Zeytun A."/>
            <person name="Lu M."/>
            <person name="Kyrpides N."/>
            <person name="Mavromatis K."/>
            <person name="Ivanova N."/>
            <person name="Brettin T."/>
            <person name="Detter J.C."/>
            <person name="Han C."/>
            <person name="Larimer F."/>
            <person name="Land M."/>
            <person name="Hauser L."/>
            <person name="Markowitz V."/>
            <person name="Cheng J.-F."/>
            <person name="Hugenholtz P."/>
            <person name="Woyke T."/>
            <person name="Wu D."/>
            <person name="Spring S."/>
            <person name="Schroeder M."/>
            <person name="Brambilla E."/>
            <person name="Klenk H.-P."/>
            <person name="Eisen J.A."/>
        </authorList>
    </citation>
    <scope>NUCLEOTIDE SEQUENCE [LARGE SCALE GENOMIC DNA]</scope>
    <source>
        <strain evidence="3">ATCC 49306 / DSM 6799 / DCB-1</strain>
    </source>
</reference>
<dbReference type="RefSeq" id="WP_014811227.1">
    <property type="nucleotide sequence ID" value="NC_018025.1"/>
</dbReference>
<accession>I4C952</accession>
<keyword evidence="3" id="KW-1185">Reference proteome</keyword>
<dbReference type="STRING" id="706587.Desti_3441"/>
<feature type="region of interest" description="Disordered" evidence="1">
    <location>
        <begin position="78"/>
        <end position="102"/>
    </location>
</feature>
<dbReference type="HOGENOM" id="CLU_2259266_0_0_7"/>